<evidence type="ECO:0000313" key="3">
    <source>
        <dbReference type="EMBL" id="MDN3564600.1"/>
    </source>
</evidence>
<feature type="region of interest" description="Disordered" evidence="1">
    <location>
        <begin position="244"/>
        <end position="267"/>
    </location>
</feature>
<accession>A0ABT8A495</accession>
<evidence type="ECO:0000256" key="1">
    <source>
        <dbReference type="SAM" id="MobiDB-lite"/>
    </source>
</evidence>
<gene>
    <name evidence="3" type="ORF">QWZ14_09515</name>
</gene>
<dbReference type="PANTHER" id="PTHR34985:SF1">
    <property type="entry name" value="SLR0554 PROTEIN"/>
    <property type="match status" value="1"/>
</dbReference>
<reference evidence="4" key="1">
    <citation type="journal article" date="2019" name="Int. J. Syst. Evol. Microbiol.">
        <title>The Global Catalogue of Microorganisms (GCM) 10K type strain sequencing project: providing services to taxonomists for standard genome sequencing and annotation.</title>
        <authorList>
            <consortium name="The Broad Institute Genomics Platform"/>
            <consortium name="The Broad Institute Genome Sequencing Center for Infectious Disease"/>
            <person name="Wu L."/>
            <person name="Ma J."/>
        </authorList>
    </citation>
    <scope>NUCLEOTIDE SEQUENCE [LARGE SCALE GENOMIC DNA]</scope>
    <source>
        <strain evidence="4">CECT 7131</strain>
    </source>
</reference>
<proteinExistence type="predicted"/>
<dbReference type="EMBL" id="JAUFPN010000107">
    <property type="protein sequence ID" value="MDN3564600.1"/>
    <property type="molecule type" value="Genomic_DNA"/>
</dbReference>
<dbReference type="Proteomes" id="UP001529369">
    <property type="component" value="Unassembled WGS sequence"/>
</dbReference>
<sequence>MQTYGFTFGHYLQTGSWSDQRHLTWSGLTELLTRHEVGAKDGTCIVPATFIGTRRHKYDARQIDVVFLDSDAGATLEEIVAAIERRCWKAIVASTHSHLMRTTQVKRGNWDSFRLKAEDQATAPAAFLIKEKGYLSRIADRAVIRSEGAEYVIIEHQPCPKFRLALPLLRPWLASGYDSQLQANAAWKERIEALAAALGLRHDQSCTDTSRLFFLPRRPADGAPPEMAVLQGVPCDLFDLPAAPKPRGATAKRQRPRQGTDDLSFTDPETGEVFDLSGWARVHATRFEIVKALQARKPDLLIGKVTDGTKHHIRCANEDRHTDAGADAATMIVNSSESTSKGFVYHCRHAHCDEVDRLIFLRRMLEQCWLTVSDLTDPRFLGPVAEGQSGWIAVCQTDGRGNPRPNLANAMLALRSDPHLQNLFSYDEMLRTPLLMQAVPGSTLGRAPIGQPLQDANVSAIQEFLQTHGLENLSKDTTHQAVDLRAQERAFHPIRDYLSALQWDGSPRVETWLHSYLGVEHGPYASGIGRMFLIAMVARIYEPGCKADYMMVFEGPQGGRKSTACAILGGQWFSDGLPDLRSGKDVSQHLNGKWLIEVAEMSALDKVEAAALKAFVTRRQERYRPSYGRKEVIEPRQCVFIGTTNKAAYLRDETGGRRFWPVKVGLIDTVALSRDRDQLFAEAVLFYRQRIAWWPSQDFETSHIAPEQDDRYEADVWEQPIAVWLAGRVEVTILAVAREALAIETPKIGTSEQRRIAAALERLGWIRAPRTSSGRFWVKARSGVDA</sequence>
<keyword evidence="4" id="KW-1185">Reference proteome</keyword>
<comment type="caution">
    <text evidence="3">The sequence shown here is derived from an EMBL/GenBank/DDBJ whole genome shotgun (WGS) entry which is preliminary data.</text>
</comment>
<evidence type="ECO:0000259" key="2">
    <source>
        <dbReference type="Pfam" id="PF05272"/>
    </source>
</evidence>
<protein>
    <submittedName>
        <fullName evidence="3">Virulence-associated E family protein</fullName>
    </submittedName>
</protein>
<name>A0ABT8A495_9PROT</name>
<feature type="domain" description="Virulence-associated protein E-like" evidence="2">
    <location>
        <begin position="498"/>
        <end position="710"/>
    </location>
</feature>
<dbReference type="InterPro" id="IPR007936">
    <property type="entry name" value="VapE-like_dom"/>
</dbReference>
<dbReference type="PANTHER" id="PTHR34985">
    <property type="entry name" value="SLR0554 PROTEIN"/>
    <property type="match status" value="1"/>
</dbReference>
<evidence type="ECO:0000313" key="4">
    <source>
        <dbReference type="Proteomes" id="UP001529369"/>
    </source>
</evidence>
<dbReference type="Pfam" id="PF05272">
    <property type="entry name" value="VapE-like_dom"/>
    <property type="match status" value="1"/>
</dbReference>
<organism evidence="3 4">
    <name type="scientific">Paeniroseomonas aquatica</name>
    <dbReference type="NCBI Taxonomy" id="373043"/>
    <lineage>
        <taxon>Bacteria</taxon>
        <taxon>Pseudomonadati</taxon>
        <taxon>Pseudomonadota</taxon>
        <taxon>Alphaproteobacteria</taxon>
        <taxon>Acetobacterales</taxon>
        <taxon>Acetobacteraceae</taxon>
        <taxon>Paeniroseomonas</taxon>
    </lineage>
</organism>
<dbReference type="RefSeq" id="WP_290316402.1">
    <property type="nucleotide sequence ID" value="NZ_JAUFPN010000107.1"/>
</dbReference>